<dbReference type="Proteomes" id="UP000052979">
    <property type="component" value="Unassembled WGS sequence"/>
</dbReference>
<dbReference type="STRING" id="145458.APU90_02880"/>
<feature type="transmembrane region" description="Helical" evidence="1">
    <location>
        <begin position="166"/>
        <end position="188"/>
    </location>
</feature>
<dbReference type="AlphaFoldDB" id="A0A0C5BGE0"/>
<dbReference type="EMBL" id="PSWU01000004">
    <property type="protein sequence ID" value="PPI16451.1"/>
    <property type="molecule type" value="Genomic_DNA"/>
</dbReference>
<gene>
    <name evidence="3" type="ORF">C5C51_03375</name>
    <name evidence="2" type="ORF">VT73_04610</name>
</gene>
<dbReference type="Proteomes" id="UP000237966">
    <property type="component" value="Unassembled WGS sequence"/>
</dbReference>
<dbReference type="eggNOG" id="ENOG5032YGF">
    <property type="taxonomic scope" value="Bacteria"/>
</dbReference>
<dbReference type="OrthoDB" id="5104581at2"/>
<reference evidence="2 4" key="1">
    <citation type="submission" date="2015-04" db="EMBL/GenBank/DDBJ databases">
        <title>Draft genome sequence of Rathayibacter toxicus strain FH-142 (AKA 70134 or CS 32), a Western Australian isolate.</title>
        <authorList>
            <consortium name="Consortium for Microbial Forensics and Genomics (microFORGE)"/>
            <person name="Knight B.M."/>
            <person name="Roberts D.P."/>
            <person name="Lin D."/>
            <person name="Hari K."/>
            <person name="Fletcher J."/>
            <person name="Melcher U."/>
            <person name="Blagden T."/>
            <person name="Luster D.G."/>
            <person name="Sechler A.J."/>
            <person name="Schneider W.L."/>
            <person name="Winegar R.A."/>
        </authorList>
    </citation>
    <scope>NUCLEOTIDE SEQUENCE [LARGE SCALE GENOMIC DNA]</scope>
    <source>
        <strain evidence="2 4">FH142</strain>
    </source>
</reference>
<protein>
    <submittedName>
        <fullName evidence="2">Uncharacterized protein</fullName>
    </submittedName>
</protein>
<feature type="transmembrane region" description="Helical" evidence="1">
    <location>
        <begin position="89"/>
        <end position="118"/>
    </location>
</feature>
<dbReference type="KEGG" id="rtc:APU90_02880"/>
<dbReference type="PATRIC" id="fig|145458.7.peg.834"/>
<keyword evidence="1" id="KW-0472">Membrane</keyword>
<evidence type="ECO:0000313" key="5">
    <source>
        <dbReference type="Proteomes" id="UP000237966"/>
    </source>
</evidence>
<evidence type="ECO:0000313" key="4">
    <source>
        <dbReference type="Proteomes" id="UP000052979"/>
    </source>
</evidence>
<keyword evidence="1" id="KW-0812">Transmembrane</keyword>
<proteinExistence type="predicted"/>
<comment type="caution">
    <text evidence="2">The sequence shown here is derived from an EMBL/GenBank/DDBJ whole genome shotgun (WGS) entry which is preliminary data.</text>
</comment>
<accession>A0A0C5BGE0</accession>
<feature type="transmembrane region" description="Helical" evidence="1">
    <location>
        <begin position="20"/>
        <end position="39"/>
    </location>
</feature>
<evidence type="ECO:0000313" key="3">
    <source>
        <dbReference type="EMBL" id="PPI16451.1"/>
    </source>
</evidence>
<dbReference type="RefSeq" id="WP_027692439.1">
    <property type="nucleotide sequence ID" value="NZ_CP010848.1"/>
</dbReference>
<keyword evidence="4" id="KW-1185">Reference proteome</keyword>
<feature type="transmembrane region" description="Helical" evidence="1">
    <location>
        <begin position="139"/>
        <end position="160"/>
    </location>
</feature>
<sequence>MSGAIVLRDLLGIARFPVRAVVGVVATTGVSAIIALGLREGAGAQLVTATAAIVLYFAVGVWCEGLRFFGATIGGSSPYGISPTTQVGLHLVAPLLISVPLAAIAAAAASEGCVFPALKGTLPISLLMPVPSPIGDLSVVNAALWLADAVTIMALIGGGLTISVTVANGAVGASLALAVLSVLMGWWAQVRLGRLARP</sequence>
<evidence type="ECO:0000256" key="1">
    <source>
        <dbReference type="SAM" id="Phobius"/>
    </source>
</evidence>
<reference evidence="3 5" key="2">
    <citation type="submission" date="2018-02" db="EMBL/GenBank/DDBJ databases">
        <title>Bacteriophage NCPPB3778 and a type I-E CRISPR drive the evolution of the US Biological Select Agent, Rathayibacter toxicus.</title>
        <authorList>
            <person name="Davis E.W.II."/>
            <person name="Tabima J.F."/>
            <person name="Weisberg A.J."/>
            <person name="Lopes L.D."/>
            <person name="Wiseman M.S."/>
            <person name="Wiseman M.S."/>
            <person name="Pupko T."/>
            <person name="Belcher M.S."/>
            <person name="Sechler A.J."/>
            <person name="Tancos M.A."/>
            <person name="Schroeder B.K."/>
            <person name="Murray T.D."/>
            <person name="Luster D.G."/>
            <person name="Schneider W.L."/>
            <person name="Rogers E."/>
            <person name="Andreote F.D."/>
            <person name="Grunwald N.J."/>
            <person name="Putnam M.L."/>
            <person name="Chang J.H."/>
        </authorList>
    </citation>
    <scope>NUCLEOTIDE SEQUENCE [LARGE SCALE GENOMIC DNA]</scope>
    <source>
        <strain evidence="3 5">FH99</strain>
    </source>
</reference>
<dbReference type="GeneID" id="93667647"/>
<keyword evidence="1" id="KW-1133">Transmembrane helix</keyword>
<feature type="transmembrane region" description="Helical" evidence="1">
    <location>
        <begin position="46"/>
        <end position="69"/>
    </location>
</feature>
<organism evidence="2 4">
    <name type="scientific">Rathayibacter toxicus</name>
    <dbReference type="NCBI Taxonomy" id="145458"/>
    <lineage>
        <taxon>Bacteria</taxon>
        <taxon>Bacillati</taxon>
        <taxon>Actinomycetota</taxon>
        <taxon>Actinomycetes</taxon>
        <taxon>Micrococcales</taxon>
        <taxon>Microbacteriaceae</taxon>
        <taxon>Rathayibacter</taxon>
    </lineage>
</organism>
<dbReference type="KEGG" id="rtx:TI83_03590"/>
<evidence type="ECO:0000313" key="2">
    <source>
        <dbReference type="EMBL" id="KKM46316.1"/>
    </source>
</evidence>
<name>A0A0C5BGE0_9MICO</name>
<dbReference type="EMBL" id="LBFI01000024">
    <property type="protein sequence ID" value="KKM46316.1"/>
    <property type="molecule type" value="Genomic_DNA"/>
</dbReference>